<dbReference type="InterPro" id="IPR012340">
    <property type="entry name" value="NA-bd_OB-fold"/>
</dbReference>
<accession>A0A0D2LLY4</accession>
<dbReference type="EMBL" id="KN817520">
    <property type="protein sequence ID" value="KJA28987.1"/>
    <property type="molecule type" value="Genomic_DNA"/>
</dbReference>
<dbReference type="Gene3D" id="2.40.50.140">
    <property type="entry name" value="Nucleic acid-binding proteins"/>
    <property type="match status" value="1"/>
</dbReference>
<dbReference type="Proteomes" id="UP000054270">
    <property type="component" value="Unassembled WGS sequence"/>
</dbReference>
<protein>
    <submittedName>
        <fullName evidence="1">Uncharacterized protein</fullName>
    </submittedName>
</protein>
<evidence type="ECO:0000313" key="1">
    <source>
        <dbReference type="EMBL" id="KJA28987.1"/>
    </source>
</evidence>
<dbReference type="STRING" id="945553.A0A0D2LLY4"/>
<proteinExistence type="predicted"/>
<reference evidence="2" key="1">
    <citation type="submission" date="2014-04" db="EMBL/GenBank/DDBJ databases">
        <title>Evolutionary Origins and Diversification of the Mycorrhizal Mutualists.</title>
        <authorList>
            <consortium name="DOE Joint Genome Institute"/>
            <consortium name="Mycorrhizal Genomics Consortium"/>
            <person name="Kohler A."/>
            <person name="Kuo A."/>
            <person name="Nagy L.G."/>
            <person name="Floudas D."/>
            <person name="Copeland A."/>
            <person name="Barry K.W."/>
            <person name="Cichocki N."/>
            <person name="Veneault-Fourrey C."/>
            <person name="LaButti K."/>
            <person name="Lindquist E.A."/>
            <person name="Lipzen A."/>
            <person name="Lundell T."/>
            <person name="Morin E."/>
            <person name="Murat C."/>
            <person name="Riley R."/>
            <person name="Ohm R."/>
            <person name="Sun H."/>
            <person name="Tunlid A."/>
            <person name="Henrissat B."/>
            <person name="Grigoriev I.V."/>
            <person name="Hibbett D.S."/>
            <person name="Martin F."/>
        </authorList>
    </citation>
    <scope>NUCLEOTIDE SEQUENCE [LARGE SCALE GENOMIC DNA]</scope>
    <source>
        <strain evidence="2">FD-334 SS-4</strain>
    </source>
</reference>
<dbReference type="OrthoDB" id="3258172at2759"/>
<organism evidence="1 2">
    <name type="scientific">Hypholoma sublateritium (strain FD-334 SS-4)</name>
    <dbReference type="NCBI Taxonomy" id="945553"/>
    <lineage>
        <taxon>Eukaryota</taxon>
        <taxon>Fungi</taxon>
        <taxon>Dikarya</taxon>
        <taxon>Basidiomycota</taxon>
        <taxon>Agaricomycotina</taxon>
        <taxon>Agaricomycetes</taxon>
        <taxon>Agaricomycetidae</taxon>
        <taxon>Agaricales</taxon>
        <taxon>Agaricineae</taxon>
        <taxon>Strophariaceae</taxon>
        <taxon>Hypholoma</taxon>
    </lineage>
</organism>
<dbReference type="AlphaFoldDB" id="A0A0D2LLY4"/>
<gene>
    <name evidence="1" type="ORF">HYPSUDRAFT_128259</name>
</gene>
<name>A0A0D2LLY4_HYPSF</name>
<evidence type="ECO:0000313" key="2">
    <source>
        <dbReference type="Proteomes" id="UP000054270"/>
    </source>
</evidence>
<dbReference type="OMA" id="GHLECCE"/>
<sequence length="97" mass="10317">MPQQTDAAARTRLQDIDDTMHGKKLRVAGRVLAYDAGAARIVLAGRTHGALLVDVALCLDARARVWAAERLAVVVVIGHLECCEVRGPFVCALPADG</sequence>
<keyword evidence="2" id="KW-1185">Reference proteome</keyword>